<gene>
    <name evidence="1" type="ORF">SAMN05421766_103267</name>
</gene>
<protein>
    <submittedName>
        <fullName evidence="1">Uncharacterized protein</fullName>
    </submittedName>
</protein>
<dbReference type="RefSeq" id="WP_245800026.1">
    <property type="nucleotide sequence ID" value="NZ_FTOB01000003.1"/>
</dbReference>
<evidence type="ECO:0000313" key="1">
    <source>
        <dbReference type="EMBL" id="SIS67109.1"/>
    </source>
</evidence>
<comment type="caution">
    <text evidence="1">The sequence shown here is derived from an EMBL/GenBank/DDBJ whole genome shotgun (WGS) entry which is preliminary data.</text>
</comment>
<name>A0ABY1KUL6_9FLAO</name>
<proteinExistence type="predicted"/>
<organism evidence="1 2">
    <name type="scientific">Zobellia uliginosa</name>
    <dbReference type="NCBI Taxonomy" id="143224"/>
    <lineage>
        <taxon>Bacteria</taxon>
        <taxon>Pseudomonadati</taxon>
        <taxon>Bacteroidota</taxon>
        <taxon>Flavobacteriia</taxon>
        <taxon>Flavobacteriales</taxon>
        <taxon>Flavobacteriaceae</taxon>
        <taxon>Zobellia</taxon>
    </lineage>
</organism>
<dbReference type="EMBL" id="FTOB01000003">
    <property type="protein sequence ID" value="SIS67109.1"/>
    <property type="molecule type" value="Genomic_DNA"/>
</dbReference>
<accession>A0ABY1KUL6</accession>
<sequence>MPQEAQFSPLFGIDISDYDDDGYNDVIGVGNYYPTEVISGWYDAGKGVILKSDRKGGFISVPYSESGFKVEKDARALVSVVLNDSTKLWAATVNSGKLKSYIQKKHTPILEFGPSEVRAKIHYDNGDVATKEYYFGSGYLSQTSNAIQVHKSMQKVVFYDKEGNRREVVFNPKE</sequence>
<evidence type="ECO:0000313" key="2">
    <source>
        <dbReference type="Proteomes" id="UP000185728"/>
    </source>
</evidence>
<reference evidence="1 2" key="1">
    <citation type="submission" date="2017-01" db="EMBL/GenBank/DDBJ databases">
        <authorList>
            <person name="Varghese N."/>
            <person name="Submissions S."/>
        </authorList>
    </citation>
    <scope>NUCLEOTIDE SEQUENCE [LARGE SCALE GENOMIC DNA]</scope>
    <source>
        <strain evidence="1 2">DSM 2061</strain>
    </source>
</reference>
<dbReference type="Proteomes" id="UP000185728">
    <property type="component" value="Unassembled WGS sequence"/>
</dbReference>
<keyword evidence="2" id="KW-1185">Reference proteome</keyword>